<reference evidence="2" key="2">
    <citation type="submission" date="2023-05" db="EMBL/GenBank/DDBJ databases">
        <authorList>
            <person name="Fouks B."/>
        </authorList>
    </citation>
    <scope>NUCLEOTIDE SEQUENCE</scope>
    <source>
        <strain evidence="2">Stay&amp;Tobe</strain>
        <tissue evidence="2">Testes</tissue>
    </source>
</reference>
<organism evidence="2 3">
    <name type="scientific">Diploptera punctata</name>
    <name type="common">Pacific beetle cockroach</name>
    <dbReference type="NCBI Taxonomy" id="6984"/>
    <lineage>
        <taxon>Eukaryota</taxon>
        <taxon>Metazoa</taxon>
        <taxon>Ecdysozoa</taxon>
        <taxon>Arthropoda</taxon>
        <taxon>Hexapoda</taxon>
        <taxon>Insecta</taxon>
        <taxon>Pterygota</taxon>
        <taxon>Neoptera</taxon>
        <taxon>Polyneoptera</taxon>
        <taxon>Dictyoptera</taxon>
        <taxon>Blattodea</taxon>
        <taxon>Blaberoidea</taxon>
        <taxon>Blaberidae</taxon>
        <taxon>Diplopterinae</taxon>
        <taxon>Diploptera</taxon>
    </lineage>
</organism>
<keyword evidence="1" id="KW-0472">Membrane</keyword>
<protein>
    <submittedName>
        <fullName evidence="2">Uncharacterized protein</fullName>
    </submittedName>
</protein>
<keyword evidence="1" id="KW-0812">Transmembrane</keyword>
<sequence length="55" mass="6448">EGVVLNVILYVLLSSLYFNLGPMETFIKVMNSSEIRRKNLPGFISRINLRYHMFL</sequence>
<keyword evidence="3" id="KW-1185">Reference proteome</keyword>
<dbReference type="AlphaFoldDB" id="A0AAD7Z6K7"/>
<name>A0AAD7Z6K7_DIPPU</name>
<feature type="transmembrane region" description="Helical" evidence="1">
    <location>
        <begin position="6"/>
        <end position="27"/>
    </location>
</feature>
<comment type="caution">
    <text evidence="2">The sequence shown here is derived from an EMBL/GenBank/DDBJ whole genome shotgun (WGS) entry which is preliminary data.</text>
</comment>
<evidence type="ECO:0000313" key="2">
    <source>
        <dbReference type="EMBL" id="KAJ9574908.1"/>
    </source>
</evidence>
<reference evidence="2" key="1">
    <citation type="journal article" date="2023" name="IScience">
        <title>Live-bearing cockroach genome reveals convergent evolutionary mechanisms linked to viviparity in insects and beyond.</title>
        <authorList>
            <person name="Fouks B."/>
            <person name="Harrison M.C."/>
            <person name="Mikhailova A.A."/>
            <person name="Marchal E."/>
            <person name="English S."/>
            <person name="Carruthers M."/>
            <person name="Jennings E.C."/>
            <person name="Chiamaka E.L."/>
            <person name="Frigard R.A."/>
            <person name="Pippel M."/>
            <person name="Attardo G.M."/>
            <person name="Benoit J.B."/>
            <person name="Bornberg-Bauer E."/>
            <person name="Tobe S.S."/>
        </authorList>
    </citation>
    <scope>NUCLEOTIDE SEQUENCE</scope>
    <source>
        <strain evidence="2">Stay&amp;Tobe</strain>
    </source>
</reference>
<dbReference type="EMBL" id="JASPKZ010010253">
    <property type="protein sequence ID" value="KAJ9574908.1"/>
    <property type="molecule type" value="Genomic_DNA"/>
</dbReference>
<keyword evidence="1" id="KW-1133">Transmembrane helix</keyword>
<proteinExistence type="predicted"/>
<gene>
    <name evidence="2" type="ORF">L9F63_007927</name>
</gene>
<feature type="non-terminal residue" evidence="2">
    <location>
        <position position="1"/>
    </location>
</feature>
<evidence type="ECO:0000313" key="3">
    <source>
        <dbReference type="Proteomes" id="UP001233999"/>
    </source>
</evidence>
<feature type="non-terminal residue" evidence="2">
    <location>
        <position position="55"/>
    </location>
</feature>
<evidence type="ECO:0000256" key="1">
    <source>
        <dbReference type="SAM" id="Phobius"/>
    </source>
</evidence>
<accession>A0AAD7Z6K7</accession>
<dbReference type="Proteomes" id="UP001233999">
    <property type="component" value="Unassembled WGS sequence"/>
</dbReference>